<accession>A0A816L7C9</accession>
<evidence type="ECO:0000313" key="1">
    <source>
        <dbReference type="EMBL" id="CAF1933728.1"/>
    </source>
</evidence>
<reference evidence="1" key="1">
    <citation type="submission" date="2021-01" db="EMBL/GenBank/DDBJ databases">
        <authorList>
            <consortium name="Genoscope - CEA"/>
            <person name="William W."/>
        </authorList>
    </citation>
    <scope>NUCLEOTIDE SEQUENCE</scope>
</reference>
<proteinExistence type="predicted"/>
<feature type="non-terminal residue" evidence="1">
    <location>
        <position position="75"/>
    </location>
</feature>
<organism evidence="1">
    <name type="scientific">Brassica napus</name>
    <name type="common">Rape</name>
    <dbReference type="NCBI Taxonomy" id="3708"/>
    <lineage>
        <taxon>Eukaryota</taxon>
        <taxon>Viridiplantae</taxon>
        <taxon>Streptophyta</taxon>
        <taxon>Embryophyta</taxon>
        <taxon>Tracheophyta</taxon>
        <taxon>Spermatophyta</taxon>
        <taxon>Magnoliopsida</taxon>
        <taxon>eudicotyledons</taxon>
        <taxon>Gunneridae</taxon>
        <taxon>Pentapetalae</taxon>
        <taxon>rosids</taxon>
        <taxon>malvids</taxon>
        <taxon>Brassicales</taxon>
        <taxon>Brassicaceae</taxon>
        <taxon>Brassiceae</taxon>
        <taxon>Brassica</taxon>
    </lineage>
</organism>
<gene>
    <name evidence="1" type="ORF">DARMORV10_C05P49260.1</name>
</gene>
<feature type="non-terminal residue" evidence="1">
    <location>
        <position position="1"/>
    </location>
</feature>
<sequence>HPSRPAPARFIESLNGPNVTRPGLFRINFLYIYCSPRETRQDPTQIFYLPKKGSETSSYKPRSFSSSFFVSSLFY</sequence>
<dbReference type="AlphaFoldDB" id="A0A816L7C9"/>
<name>A0A816L7C9_BRANA</name>
<dbReference type="EMBL" id="HG994369">
    <property type="protein sequence ID" value="CAF1933728.1"/>
    <property type="molecule type" value="Genomic_DNA"/>
</dbReference>
<protein>
    <submittedName>
        <fullName evidence="1">(rape) hypothetical protein</fullName>
    </submittedName>
</protein>
<dbReference type="Proteomes" id="UP001295469">
    <property type="component" value="Chromosome C05"/>
</dbReference>